<proteinExistence type="predicted"/>
<evidence type="ECO:0000313" key="2">
    <source>
        <dbReference type="Proteomes" id="UP000078046"/>
    </source>
</evidence>
<keyword evidence="2" id="KW-1185">Reference proteome</keyword>
<protein>
    <submittedName>
        <fullName evidence="1">Uncharacterized protein</fullName>
    </submittedName>
</protein>
<dbReference type="Proteomes" id="UP000078046">
    <property type="component" value="Unassembled WGS sequence"/>
</dbReference>
<feature type="non-terminal residue" evidence="1">
    <location>
        <position position="1"/>
    </location>
</feature>
<dbReference type="AlphaFoldDB" id="A0A177APP0"/>
<gene>
    <name evidence="1" type="ORF">A3Q56_08248</name>
</gene>
<name>A0A177APP0_9BILA</name>
<reference evidence="1 2" key="1">
    <citation type="submission" date="2016-04" db="EMBL/GenBank/DDBJ databases">
        <title>The genome of Intoshia linei affirms orthonectids as highly simplified spiralians.</title>
        <authorList>
            <person name="Mikhailov K.V."/>
            <person name="Slusarev G.S."/>
            <person name="Nikitin M.A."/>
            <person name="Logacheva M.D."/>
            <person name="Penin A."/>
            <person name="Aleoshin V."/>
            <person name="Panchin Y.V."/>
        </authorList>
    </citation>
    <scope>NUCLEOTIDE SEQUENCE [LARGE SCALE GENOMIC DNA]</scope>
    <source>
        <strain evidence="1">Intl2013</strain>
        <tissue evidence="1">Whole animal</tissue>
    </source>
</reference>
<organism evidence="1 2">
    <name type="scientific">Intoshia linei</name>
    <dbReference type="NCBI Taxonomy" id="1819745"/>
    <lineage>
        <taxon>Eukaryota</taxon>
        <taxon>Metazoa</taxon>
        <taxon>Spiralia</taxon>
        <taxon>Lophotrochozoa</taxon>
        <taxon>Mesozoa</taxon>
        <taxon>Orthonectida</taxon>
        <taxon>Rhopaluridae</taxon>
        <taxon>Intoshia</taxon>
    </lineage>
</organism>
<accession>A0A177APP0</accession>
<dbReference type="EMBL" id="LWCA01002267">
    <property type="protein sequence ID" value="OAF63987.1"/>
    <property type="molecule type" value="Genomic_DNA"/>
</dbReference>
<evidence type="ECO:0000313" key="1">
    <source>
        <dbReference type="EMBL" id="OAF63987.1"/>
    </source>
</evidence>
<sequence length="111" mass="12838">KNVCIIENTELKIERSQKRQCASLDYVCSLNYDRDTSHLCVGGSFNQTKKQICFNGKMQNIDLAGYKPIFSSSYYEKYCWPNYFNGPSNITCDDIKRPYQKIFSKSNSCSL</sequence>
<comment type="caution">
    <text evidence="1">The sequence shown here is derived from an EMBL/GenBank/DDBJ whole genome shotgun (WGS) entry which is preliminary data.</text>
</comment>